<dbReference type="RefSeq" id="WP_254086126.1">
    <property type="nucleotide sequence ID" value="NZ_JAHESE010000023.1"/>
</dbReference>
<dbReference type="InterPro" id="IPR013783">
    <property type="entry name" value="Ig-like_fold"/>
</dbReference>
<evidence type="ECO:0000313" key="2">
    <source>
        <dbReference type="EMBL" id="MBT1710554.1"/>
    </source>
</evidence>
<dbReference type="EMBL" id="JAHESE010000023">
    <property type="protein sequence ID" value="MBT1710554.1"/>
    <property type="molecule type" value="Genomic_DNA"/>
</dbReference>
<proteinExistence type="predicted"/>
<evidence type="ECO:0000256" key="1">
    <source>
        <dbReference type="SAM" id="SignalP"/>
    </source>
</evidence>
<organism evidence="2 3">
    <name type="scientific">Dawidia cretensis</name>
    <dbReference type="NCBI Taxonomy" id="2782350"/>
    <lineage>
        <taxon>Bacteria</taxon>
        <taxon>Pseudomonadati</taxon>
        <taxon>Bacteroidota</taxon>
        <taxon>Cytophagia</taxon>
        <taxon>Cytophagales</taxon>
        <taxon>Chryseotaleaceae</taxon>
        <taxon>Dawidia</taxon>
    </lineage>
</organism>
<keyword evidence="1" id="KW-0732">Signal</keyword>
<gene>
    <name evidence="2" type="ORF">KK062_20080</name>
</gene>
<dbReference type="AlphaFoldDB" id="A0AAP2E2W6"/>
<feature type="signal peptide" evidence="1">
    <location>
        <begin position="1"/>
        <end position="19"/>
    </location>
</feature>
<keyword evidence="3" id="KW-1185">Reference proteome</keyword>
<evidence type="ECO:0000313" key="3">
    <source>
        <dbReference type="Proteomes" id="UP001319080"/>
    </source>
</evidence>
<name>A0AAP2E2W6_9BACT</name>
<reference evidence="2 3" key="1">
    <citation type="submission" date="2021-05" db="EMBL/GenBank/DDBJ databases">
        <title>A Polyphasic approach of four new species of the genus Ohtaekwangia: Ohtaekwangia histidinii sp. nov., Ohtaekwangia cretensis sp. nov., Ohtaekwangia indiensis sp. nov., Ohtaekwangia reichenbachii sp. nov. from diverse environment.</title>
        <authorList>
            <person name="Octaviana S."/>
        </authorList>
    </citation>
    <scope>NUCLEOTIDE SEQUENCE [LARGE SCALE GENOMIC DNA]</scope>
    <source>
        <strain evidence="2 3">PWU5</strain>
    </source>
</reference>
<dbReference type="Gene3D" id="2.60.40.10">
    <property type="entry name" value="Immunoglobulins"/>
    <property type="match status" value="1"/>
</dbReference>
<feature type="chain" id="PRO_5042953209" evidence="1">
    <location>
        <begin position="20"/>
        <end position="220"/>
    </location>
</feature>
<dbReference type="Proteomes" id="UP001319080">
    <property type="component" value="Unassembled WGS sequence"/>
</dbReference>
<accession>A0AAP2E2W6</accession>
<protein>
    <submittedName>
        <fullName evidence="2">Uncharacterized protein</fullName>
    </submittedName>
</protein>
<comment type="caution">
    <text evidence="2">The sequence shown here is derived from an EMBL/GenBank/DDBJ whole genome shotgun (WGS) entry which is preliminary data.</text>
</comment>
<sequence>MNKYLVSLLLFVLTLAVTCCDDILETDLSDDTVTLRLPADGVTQTDSVAVLFWWEELEGASTYELQVVSPDNTNPQSLLIDTLVTKPQFSMTLPAGQYQWCVRGVNSGYKTEFVCRTITITETDPIPPKEIVVLQYPANNVTLKGTQKINFTWSPLVDASEYNLLIVFPNRQSQQLLKLDSALTGTKVLWELTPGEYEWCVKATHEGGETDYVCRTLTIE</sequence>